<dbReference type="CDD" id="cd00578">
    <property type="entry name" value="L-fuc_L-ara-isomerases"/>
    <property type="match status" value="1"/>
</dbReference>
<dbReference type="Pfam" id="PF02952">
    <property type="entry name" value="Fucose_iso_C"/>
    <property type="match status" value="1"/>
</dbReference>
<dbReference type="SUPFAM" id="SSF53743">
    <property type="entry name" value="FucI/AraA N-terminal and middle domains"/>
    <property type="match status" value="1"/>
</dbReference>
<evidence type="ECO:0000313" key="7">
    <source>
        <dbReference type="EMBL" id="MFC4304443.1"/>
    </source>
</evidence>
<evidence type="ECO:0000313" key="8">
    <source>
        <dbReference type="Proteomes" id="UP001595755"/>
    </source>
</evidence>
<evidence type="ECO:0000256" key="3">
    <source>
        <dbReference type="ARBA" id="ARBA00023211"/>
    </source>
</evidence>
<protein>
    <submittedName>
        <fullName evidence="7">Arabinose isomerase</fullName>
    </submittedName>
</protein>
<reference evidence="8" key="1">
    <citation type="journal article" date="2019" name="Int. J. Syst. Evol. Microbiol.">
        <title>The Global Catalogue of Microorganisms (GCM) 10K type strain sequencing project: providing services to taxonomists for standard genome sequencing and annotation.</title>
        <authorList>
            <consortium name="The Broad Institute Genomics Platform"/>
            <consortium name="The Broad Institute Genome Sequencing Center for Infectious Disease"/>
            <person name="Wu L."/>
            <person name="Ma J."/>
        </authorList>
    </citation>
    <scope>NUCLEOTIDE SEQUENCE [LARGE SCALE GENOMIC DNA]</scope>
    <source>
        <strain evidence="8">CGMCC 4.1641</strain>
    </source>
</reference>
<dbReference type="InterPro" id="IPR015888">
    <property type="entry name" value="Fuc_isomerase_C"/>
</dbReference>
<evidence type="ECO:0000259" key="6">
    <source>
        <dbReference type="Pfam" id="PF02952"/>
    </source>
</evidence>
<dbReference type="PANTHER" id="PTHR38464:SF1">
    <property type="entry name" value="L-ARABINOSE ISOMERASE"/>
    <property type="match status" value="1"/>
</dbReference>
<dbReference type="InterPro" id="IPR009015">
    <property type="entry name" value="Fucose_isomerase_N/cen_sf"/>
</dbReference>
<organism evidence="7 8">
    <name type="scientific">Cohnella boryungensis</name>
    <dbReference type="NCBI Taxonomy" id="768479"/>
    <lineage>
        <taxon>Bacteria</taxon>
        <taxon>Bacillati</taxon>
        <taxon>Bacillota</taxon>
        <taxon>Bacilli</taxon>
        <taxon>Bacillales</taxon>
        <taxon>Paenibacillaceae</taxon>
        <taxon>Cohnella</taxon>
    </lineage>
</organism>
<dbReference type="GO" id="GO:0016853">
    <property type="term" value="F:isomerase activity"/>
    <property type="evidence" value="ECO:0007669"/>
    <property type="project" value="UniProtKB-KW"/>
</dbReference>
<evidence type="ECO:0000256" key="1">
    <source>
        <dbReference type="ARBA" id="ARBA00022723"/>
    </source>
</evidence>
<name>A0ABV8SC42_9BACL</name>
<comment type="caution">
    <text evidence="7">The sequence shown here is derived from an EMBL/GenBank/DDBJ whole genome shotgun (WGS) entry which is preliminary data.</text>
</comment>
<keyword evidence="3" id="KW-0464">Manganese</keyword>
<dbReference type="SUPFAM" id="SSF50443">
    <property type="entry name" value="FucI/AraA C-terminal domain-like"/>
    <property type="match status" value="1"/>
</dbReference>
<keyword evidence="5" id="KW-0119">Carbohydrate metabolism</keyword>
<dbReference type="PANTHER" id="PTHR38464">
    <property type="entry name" value="L-ARABINOSE ISOMERASE"/>
    <property type="match status" value="1"/>
</dbReference>
<keyword evidence="2" id="KW-0054">Arabinose catabolism</keyword>
<feature type="domain" description="L-fucose isomerase C-terminal" evidence="6">
    <location>
        <begin position="394"/>
        <end position="496"/>
    </location>
</feature>
<evidence type="ECO:0000256" key="2">
    <source>
        <dbReference type="ARBA" id="ARBA00022935"/>
    </source>
</evidence>
<dbReference type="InterPro" id="IPR003762">
    <property type="entry name" value="Lara_isomerase"/>
</dbReference>
<keyword evidence="4 7" id="KW-0413">Isomerase</keyword>
<dbReference type="RefSeq" id="WP_378126932.1">
    <property type="nucleotide sequence ID" value="NZ_JBHSED010000023.1"/>
</dbReference>
<accession>A0ABV8SC42</accession>
<dbReference type="Proteomes" id="UP001595755">
    <property type="component" value="Unassembled WGS sequence"/>
</dbReference>
<keyword evidence="1" id="KW-0479">Metal-binding</keyword>
<dbReference type="EMBL" id="JBHSED010000023">
    <property type="protein sequence ID" value="MFC4304443.1"/>
    <property type="molecule type" value="Genomic_DNA"/>
</dbReference>
<evidence type="ECO:0000256" key="4">
    <source>
        <dbReference type="ARBA" id="ARBA00023235"/>
    </source>
</evidence>
<proteinExistence type="predicted"/>
<gene>
    <name evidence="7" type="ORF">ACFO1S_13525</name>
</gene>
<dbReference type="InterPro" id="IPR004216">
    <property type="entry name" value="Fuc/Ara_isomerase_C"/>
</dbReference>
<sequence length="500" mass="55282">MSFLQAIKPPRKARIGLYSVGLRAYWEQFPGLRERLEEYGKFIERRMSQWGEIYNYGLVDTETEGRKAGEWLNASGVDLVFCHAATYATSATVLPVHQICPAPTVFLNLQPTDRIHYDKTTTGEWLAHCGACPVPEFANAFNRAGLPFRVINGMLGLDYTPAISLTNEKTSEKAEALRAWREIEEWVRAAAVPRTLKHSRFGFLGNTYSGMLDMYSDFTMIQAQTGLHVEVLEMCDLDRMLKSVTEREVREQLNAVNEMFRISGDSPSDPIARNPGEEQLDWSCRVAAAQEKLVREFDLDALCYYYHGAPGGEYEKLQGGFIVGHSLLTARGIPCAGEGDLKTAVAMKICDILGTGGSFSEIVVVDYVDGTILLGHDGPFHIAISEGKPVLRGMGLYHGKQGTGVSVEAKVKTGPITTLNVTQTGDGKLKLIVSEAESTDGPIMKIGNTQTPVKFRMHPDDYMERWFAEAPTHHCAMSIGHNGSLLTKVGQLMRIHSVTL</sequence>
<evidence type="ECO:0000256" key="5">
    <source>
        <dbReference type="ARBA" id="ARBA00023277"/>
    </source>
</evidence>
<keyword evidence="8" id="KW-1185">Reference proteome</keyword>